<feature type="domain" description="Peptidase M13 C-terminal" evidence="8">
    <location>
        <begin position="455"/>
        <end position="667"/>
    </location>
</feature>
<evidence type="ECO:0000256" key="2">
    <source>
        <dbReference type="ARBA" id="ARBA00007357"/>
    </source>
</evidence>
<feature type="domain" description="Peptidase M13 N-terminal" evidence="9">
    <location>
        <begin position="19"/>
        <end position="404"/>
    </location>
</feature>
<keyword evidence="4" id="KW-0479">Metal-binding</keyword>
<dbReference type="GO" id="GO:0004222">
    <property type="term" value="F:metalloendopeptidase activity"/>
    <property type="evidence" value="ECO:0007669"/>
    <property type="project" value="InterPro"/>
</dbReference>
<evidence type="ECO:0000256" key="4">
    <source>
        <dbReference type="ARBA" id="ARBA00022723"/>
    </source>
</evidence>
<dbReference type="EMBL" id="CP033905">
    <property type="protein sequence ID" value="AZR07701.1"/>
    <property type="molecule type" value="Genomic_DNA"/>
</dbReference>
<evidence type="ECO:0000256" key="3">
    <source>
        <dbReference type="ARBA" id="ARBA00022670"/>
    </source>
</evidence>
<evidence type="ECO:0000313" key="11">
    <source>
        <dbReference type="Proteomes" id="UP000275951"/>
    </source>
</evidence>
<dbReference type="GO" id="GO:0016485">
    <property type="term" value="P:protein processing"/>
    <property type="evidence" value="ECO:0007669"/>
    <property type="project" value="TreeGrafter"/>
</dbReference>
<dbReference type="AlphaFoldDB" id="A0A3S9QP17"/>
<comment type="similarity">
    <text evidence="2">Belongs to the peptidase M13 family.</text>
</comment>
<evidence type="ECO:0000259" key="9">
    <source>
        <dbReference type="Pfam" id="PF05649"/>
    </source>
</evidence>
<dbReference type="Gene3D" id="1.10.1380.10">
    <property type="entry name" value="Neutral endopeptidase , domain2"/>
    <property type="match status" value="1"/>
</dbReference>
<dbReference type="Pfam" id="PF01431">
    <property type="entry name" value="Peptidase_M13"/>
    <property type="match status" value="1"/>
</dbReference>
<name>A0A3S9QP17_9ACTO</name>
<dbReference type="InterPro" id="IPR000718">
    <property type="entry name" value="Peptidase_M13"/>
</dbReference>
<dbReference type="PANTHER" id="PTHR11733:SF167">
    <property type="entry name" value="FI17812P1-RELATED"/>
    <property type="match status" value="1"/>
</dbReference>
<dbReference type="PRINTS" id="PR00786">
    <property type="entry name" value="NEPRILYSIN"/>
</dbReference>
<dbReference type="GO" id="GO:0005886">
    <property type="term" value="C:plasma membrane"/>
    <property type="evidence" value="ECO:0007669"/>
    <property type="project" value="TreeGrafter"/>
</dbReference>
<dbReference type="Proteomes" id="UP000275951">
    <property type="component" value="Chromosome"/>
</dbReference>
<dbReference type="CDD" id="cd08662">
    <property type="entry name" value="M13"/>
    <property type="match status" value="1"/>
</dbReference>
<dbReference type="InterPro" id="IPR018497">
    <property type="entry name" value="Peptidase_M13_C"/>
</dbReference>
<reference evidence="10 11" key="1">
    <citation type="submission" date="2018-11" db="EMBL/GenBank/DDBJ databases">
        <title>Multidrug-resistant genes are associated with an 42-kb island TGI1 carrying a complex class 1 integron in a Trueperella pyogenes.</title>
        <authorList>
            <person name="Dong W."/>
        </authorList>
    </citation>
    <scope>NUCLEOTIDE SEQUENCE [LARGE SCALE GENOMIC DNA]</scope>
    <source>
        <strain evidence="10 11">TP4</strain>
    </source>
</reference>
<evidence type="ECO:0000256" key="5">
    <source>
        <dbReference type="ARBA" id="ARBA00022801"/>
    </source>
</evidence>
<dbReference type="InterPro" id="IPR008753">
    <property type="entry name" value="Peptidase_M13_N"/>
</dbReference>
<evidence type="ECO:0000256" key="1">
    <source>
        <dbReference type="ARBA" id="ARBA00001947"/>
    </source>
</evidence>
<dbReference type="GO" id="GO:0046872">
    <property type="term" value="F:metal ion binding"/>
    <property type="evidence" value="ECO:0007669"/>
    <property type="project" value="UniProtKB-KW"/>
</dbReference>
<dbReference type="Pfam" id="PF05649">
    <property type="entry name" value="Peptidase_M13_N"/>
    <property type="match status" value="1"/>
</dbReference>
<dbReference type="SUPFAM" id="SSF55486">
    <property type="entry name" value="Metalloproteases ('zincins'), catalytic domain"/>
    <property type="match status" value="1"/>
</dbReference>
<protein>
    <submittedName>
        <fullName evidence="10">M13 family peptidase</fullName>
    </submittedName>
</protein>
<evidence type="ECO:0000256" key="6">
    <source>
        <dbReference type="ARBA" id="ARBA00022833"/>
    </source>
</evidence>
<dbReference type="InterPro" id="IPR042089">
    <property type="entry name" value="Peptidase_M13_dom_2"/>
</dbReference>
<dbReference type="Gene3D" id="3.40.390.10">
    <property type="entry name" value="Collagenase (Catalytic Domain)"/>
    <property type="match status" value="1"/>
</dbReference>
<keyword evidence="5" id="KW-0378">Hydrolase</keyword>
<dbReference type="PROSITE" id="PS51885">
    <property type="entry name" value="NEPRILYSIN"/>
    <property type="match status" value="1"/>
</dbReference>
<organism evidence="10 11">
    <name type="scientific">Trueperella pyogenes</name>
    <dbReference type="NCBI Taxonomy" id="1661"/>
    <lineage>
        <taxon>Bacteria</taxon>
        <taxon>Bacillati</taxon>
        <taxon>Actinomycetota</taxon>
        <taxon>Actinomycetes</taxon>
        <taxon>Actinomycetales</taxon>
        <taxon>Actinomycetaceae</taxon>
        <taxon>Trueperella</taxon>
    </lineage>
</organism>
<proteinExistence type="inferred from homology"/>
<gene>
    <name evidence="10" type="ORF">EBQ10_10685</name>
</gene>
<keyword evidence="7" id="KW-0482">Metalloprotease</keyword>
<keyword evidence="3" id="KW-0645">Protease</keyword>
<evidence type="ECO:0000259" key="8">
    <source>
        <dbReference type="Pfam" id="PF01431"/>
    </source>
</evidence>
<dbReference type="RefSeq" id="WP_114950063.1">
    <property type="nucleotide sequence ID" value="NZ_CP033905.1"/>
</dbReference>
<dbReference type="InterPro" id="IPR024079">
    <property type="entry name" value="MetalloPept_cat_dom_sf"/>
</dbReference>
<comment type="cofactor">
    <cofactor evidence="1">
        <name>Zn(2+)</name>
        <dbReference type="ChEBI" id="CHEBI:29105"/>
    </cofactor>
</comment>
<dbReference type="PANTHER" id="PTHR11733">
    <property type="entry name" value="ZINC METALLOPROTEASE FAMILY M13 NEPRILYSIN-RELATED"/>
    <property type="match status" value="1"/>
</dbReference>
<evidence type="ECO:0000313" key="10">
    <source>
        <dbReference type="EMBL" id="AZR07701.1"/>
    </source>
</evidence>
<accession>A0A3S9QP17</accession>
<sequence>MADKTTQDIIKGLDHSIRPQDDLFRHVNGPWLQKAQIPADQAQTGGFMDLYLASEANVRKIINDVVVHVASADTNLVSDEERKIAGLFSSFMDEDRINGLGASPLLEDFAIIDDATTKEELEHAVGRLYKIGVPMPFGVDVDADRNNPLEYIAWVYQSGLGLPDEAYYREDSYSEYRKQYQTFVPTLFALATGVNDAEAKAAADIIYAFEAKLASHHMSVVDSRDTDKTNNLMSWDDFVGRAPGFNWATALSVLGLTRENAPSFIVMMPDALAGFAYEWATADVDQIKTYLKWNVIRTRAPYLGHDIVQAHFNFFGKVLSGATQMRERWKRAVSLVDNVLGEAVGKLYVERHFPPHHKMLMEQLVDDLLAAYGQSISTLDWMTDTTREKALAKLATTVTKIGYPSKWRDYSALEVTDSLLANVRAAAQFDNDRAVAKLGTPVDRDEWFMNPQTVNAYYNPVANEIVFPAAILQPPFFDAEADPAYNYGGIGAVIGHEVGHAFDDQGSKYDGDGRLQNWWTDADRAEFERRTASLVGQYDAYVPAQLGADSSHHVNGALTLGENIGDLGGLSIALKAYDIAMKRAGYASSTEAPVIEGYTGRQRLLLNWARIWKSKVRDEIAIQYLAIDPHSPSEFRCNGVVKNVDAFAEEFGVVEGDALYLAPEDRVRIW</sequence>
<evidence type="ECO:0000256" key="7">
    <source>
        <dbReference type="ARBA" id="ARBA00023049"/>
    </source>
</evidence>
<keyword evidence="6" id="KW-0862">Zinc</keyword>